<comment type="subcellular location">
    <subcellularLocation>
        <location evidence="1 10">Cell outer membrane</location>
        <topology evidence="1 10">Multi-pass membrane protein</topology>
    </subcellularLocation>
</comment>
<evidence type="ECO:0000256" key="3">
    <source>
        <dbReference type="ARBA" id="ARBA00022452"/>
    </source>
</evidence>
<dbReference type="InterPro" id="IPR037066">
    <property type="entry name" value="Plug_dom_sf"/>
</dbReference>
<keyword evidence="6 11" id="KW-0798">TonB box</keyword>
<dbReference type="Proteomes" id="UP001476282">
    <property type="component" value="Unassembled WGS sequence"/>
</dbReference>
<keyword evidence="7 10" id="KW-0472">Membrane</keyword>
<dbReference type="CDD" id="cd01347">
    <property type="entry name" value="ligand_gated_channel"/>
    <property type="match status" value="1"/>
</dbReference>
<evidence type="ECO:0000259" key="12">
    <source>
        <dbReference type="Pfam" id="PF00593"/>
    </source>
</evidence>
<dbReference type="Gene3D" id="2.170.130.10">
    <property type="entry name" value="TonB-dependent receptor, plug domain"/>
    <property type="match status" value="1"/>
</dbReference>
<comment type="similarity">
    <text evidence="10 11">Belongs to the TonB-dependent receptor family.</text>
</comment>
<accession>A0ABP9UK64</accession>
<evidence type="ECO:0000256" key="5">
    <source>
        <dbReference type="ARBA" id="ARBA00022729"/>
    </source>
</evidence>
<proteinExistence type="inferred from homology"/>
<evidence type="ECO:0000256" key="9">
    <source>
        <dbReference type="ARBA" id="ARBA00023237"/>
    </source>
</evidence>
<dbReference type="Gene3D" id="2.40.170.20">
    <property type="entry name" value="TonB-dependent receptor, beta-barrel domain"/>
    <property type="match status" value="1"/>
</dbReference>
<evidence type="ECO:0000313" key="14">
    <source>
        <dbReference type="EMBL" id="GAA5482010.1"/>
    </source>
</evidence>
<evidence type="ECO:0000256" key="1">
    <source>
        <dbReference type="ARBA" id="ARBA00004571"/>
    </source>
</evidence>
<dbReference type="PANTHER" id="PTHR30069">
    <property type="entry name" value="TONB-DEPENDENT OUTER MEMBRANE RECEPTOR"/>
    <property type="match status" value="1"/>
</dbReference>
<dbReference type="InterPro" id="IPR039426">
    <property type="entry name" value="TonB-dep_rcpt-like"/>
</dbReference>
<dbReference type="Pfam" id="PF07715">
    <property type="entry name" value="Plug"/>
    <property type="match status" value="1"/>
</dbReference>
<evidence type="ECO:0000256" key="10">
    <source>
        <dbReference type="PROSITE-ProRule" id="PRU01360"/>
    </source>
</evidence>
<dbReference type="SUPFAM" id="SSF56935">
    <property type="entry name" value="Porins"/>
    <property type="match status" value="1"/>
</dbReference>
<name>A0ABP9UK64_9BACT</name>
<keyword evidence="2 10" id="KW-0813">Transport</keyword>
<dbReference type="EMBL" id="BAABRI010000006">
    <property type="protein sequence ID" value="GAA5482010.1"/>
    <property type="molecule type" value="Genomic_DNA"/>
</dbReference>
<evidence type="ECO:0000256" key="11">
    <source>
        <dbReference type="RuleBase" id="RU003357"/>
    </source>
</evidence>
<dbReference type="PROSITE" id="PS52016">
    <property type="entry name" value="TONB_DEPENDENT_REC_3"/>
    <property type="match status" value="1"/>
</dbReference>
<organism evidence="14 15">
    <name type="scientific">Haloferula sargassicola</name>
    <dbReference type="NCBI Taxonomy" id="490096"/>
    <lineage>
        <taxon>Bacteria</taxon>
        <taxon>Pseudomonadati</taxon>
        <taxon>Verrucomicrobiota</taxon>
        <taxon>Verrucomicrobiia</taxon>
        <taxon>Verrucomicrobiales</taxon>
        <taxon>Verrucomicrobiaceae</taxon>
        <taxon>Haloferula</taxon>
    </lineage>
</organism>
<dbReference type="InterPro" id="IPR036942">
    <property type="entry name" value="Beta-barrel_TonB_sf"/>
</dbReference>
<evidence type="ECO:0000256" key="8">
    <source>
        <dbReference type="ARBA" id="ARBA00023170"/>
    </source>
</evidence>
<keyword evidence="3 10" id="KW-1134">Transmembrane beta strand</keyword>
<evidence type="ECO:0000256" key="4">
    <source>
        <dbReference type="ARBA" id="ARBA00022692"/>
    </source>
</evidence>
<dbReference type="InterPro" id="IPR000531">
    <property type="entry name" value="Beta-barrel_TonB"/>
</dbReference>
<evidence type="ECO:0000256" key="6">
    <source>
        <dbReference type="ARBA" id="ARBA00023077"/>
    </source>
</evidence>
<evidence type="ECO:0000313" key="15">
    <source>
        <dbReference type="Proteomes" id="UP001476282"/>
    </source>
</evidence>
<dbReference type="PANTHER" id="PTHR30069:SF29">
    <property type="entry name" value="HEMOGLOBIN AND HEMOGLOBIN-HAPTOGLOBIN-BINDING PROTEIN 1-RELATED"/>
    <property type="match status" value="1"/>
</dbReference>
<dbReference type="RefSeq" id="WP_353566158.1">
    <property type="nucleotide sequence ID" value="NZ_BAABRI010000006.1"/>
</dbReference>
<dbReference type="InterPro" id="IPR012910">
    <property type="entry name" value="Plug_dom"/>
</dbReference>
<reference evidence="14 15" key="1">
    <citation type="submission" date="2024-02" db="EMBL/GenBank/DDBJ databases">
        <title>Haloferula sargassicola NBRC 104335.</title>
        <authorList>
            <person name="Ichikawa N."/>
            <person name="Katano-Makiyama Y."/>
            <person name="Hidaka K."/>
        </authorList>
    </citation>
    <scope>NUCLEOTIDE SEQUENCE [LARGE SCALE GENOMIC DNA]</scope>
    <source>
        <strain evidence="14 15">NBRC 104335</strain>
    </source>
</reference>
<keyword evidence="15" id="KW-1185">Reference proteome</keyword>
<dbReference type="Pfam" id="PF00593">
    <property type="entry name" value="TonB_dep_Rec_b-barrel"/>
    <property type="match status" value="1"/>
</dbReference>
<evidence type="ECO:0000256" key="2">
    <source>
        <dbReference type="ARBA" id="ARBA00022448"/>
    </source>
</evidence>
<feature type="domain" description="TonB-dependent receptor-like beta-barrel" evidence="12">
    <location>
        <begin position="233"/>
        <end position="660"/>
    </location>
</feature>
<keyword evidence="9 10" id="KW-0998">Cell outer membrane</keyword>
<gene>
    <name evidence="14" type="primary">btuB_4</name>
    <name evidence="14" type="ORF">Hsar01_01225</name>
</gene>
<comment type="caution">
    <text evidence="14">The sequence shown here is derived from an EMBL/GenBank/DDBJ whole genome shotgun (WGS) entry which is preliminary data.</text>
</comment>
<protein>
    <submittedName>
        <fullName evidence="14">Vitamin B12 transporter BtuB</fullName>
    </submittedName>
</protein>
<keyword evidence="8" id="KW-0675">Receptor</keyword>
<evidence type="ECO:0000256" key="7">
    <source>
        <dbReference type="ARBA" id="ARBA00023136"/>
    </source>
</evidence>
<feature type="domain" description="TonB-dependent receptor plug" evidence="13">
    <location>
        <begin position="37"/>
        <end position="143"/>
    </location>
</feature>
<keyword evidence="5" id="KW-0732">Signal</keyword>
<keyword evidence="4 10" id="KW-0812">Transmembrane</keyword>
<sequence length="687" mass="75973">MSPRLALLTLAAVLPLHGQDMLDPLILTATRSENPETDLAYTVRTLDAEDLRDDTRRTLPDALQYTPGVLVQKTAYGHGSPFIRGFTGRQNLLLVDGVRINNSTWRGGPVQYWNTVDAYAIDHLELVLSQGSVLYGSDAIGGTLNAFSKSSGFRDQPEGRAFTHGMGYYEYRSNGEGSQVGRLESSFGVGGKFGVFLGLTGKEFGDIEDDAVGRMKNTGYPEQDLDFRFDLALSPSTTLTLAHQYVNQDDVWRWHRTVYNPGWVHGSHVAAPGFFLSNIYDQERSLTYLKVEGTNDDESAFLQRWSATLSWQKTQDSEVQQRTLTDQRSAGIDLNTYGLDVSFESHLGPGSLVYGFDYYMDEADSYAYRNGVFRPTDRPVADDASYHLFGAFSQYAWTPVEPLTITGGLRYTYAEAEWDAYRAAGSAVDQGGRGDWDDLSASLRAIYRATDCWSVYGGLSQAFRAPNLNDLTGTTLALAGLTSYGSPNLDPEKYLTAELGTRYTNDCFSASLAGFYTWTRDAITGVIVGGNSIATNGEDGYIYGFEAESLWRLDDQWTLGAAASWNEGKTDTLANGERWITRLLPFTGSVHLRWTCPEDRFWIEGRLLGAVGEDRIHPANQASDNQRIPTGGTPGYLVAMLHAGYRFTDNFELTCGVENIFDEDYRNHGSGQNEPGLNGILGARVSW</sequence>
<evidence type="ECO:0000259" key="13">
    <source>
        <dbReference type="Pfam" id="PF07715"/>
    </source>
</evidence>